<dbReference type="InterPro" id="IPR026846">
    <property type="entry name" value="Nse2(Mms21)"/>
</dbReference>
<dbReference type="GO" id="GO:0016925">
    <property type="term" value="P:protein sumoylation"/>
    <property type="evidence" value="ECO:0007669"/>
    <property type="project" value="UniProtKB-UniPathway"/>
</dbReference>
<keyword evidence="6 10" id="KW-0863">Zinc-finger</keyword>
<dbReference type="STRING" id="436907.A7TLN4"/>
<evidence type="ECO:0000256" key="7">
    <source>
        <dbReference type="ARBA" id="ARBA00022786"/>
    </source>
</evidence>
<dbReference type="GO" id="GO:0005635">
    <property type="term" value="C:nuclear envelope"/>
    <property type="evidence" value="ECO:0007669"/>
    <property type="project" value="EnsemblFungi"/>
</dbReference>
<reference evidence="12 13" key="1">
    <citation type="journal article" date="2007" name="Proc. Natl. Acad. Sci. U.S.A.">
        <title>Independent sorting-out of thousands of duplicated gene pairs in two yeast species descended from a whole-genome duplication.</title>
        <authorList>
            <person name="Scannell D.R."/>
            <person name="Frank A.C."/>
            <person name="Conant G.C."/>
            <person name="Byrne K.P."/>
            <person name="Woolfit M."/>
            <person name="Wolfe K.H."/>
        </authorList>
    </citation>
    <scope>NUCLEOTIDE SEQUENCE [LARGE SCALE GENOMIC DNA]</scope>
    <source>
        <strain evidence="13">ATCC 22028 / DSM 70294 / BCRC 21397 / CBS 2163 / NBRC 10782 / NRRL Y-8283 / UCD 57-17</strain>
    </source>
</reference>
<evidence type="ECO:0000256" key="9">
    <source>
        <dbReference type="ARBA" id="ARBA00023242"/>
    </source>
</evidence>
<proteinExistence type="inferred from homology"/>
<dbReference type="PANTHER" id="PTHR21330">
    <property type="entry name" value="E3 SUMO-PROTEIN LIGASE NSE2"/>
    <property type="match status" value="1"/>
</dbReference>
<evidence type="ECO:0000256" key="1">
    <source>
        <dbReference type="ARBA" id="ARBA00004123"/>
    </source>
</evidence>
<dbReference type="KEGG" id="vpo:Kpol_1056p27"/>
<evidence type="ECO:0000313" key="12">
    <source>
        <dbReference type="EMBL" id="EDO16826.1"/>
    </source>
</evidence>
<dbReference type="CDD" id="cd16651">
    <property type="entry name" value="SPL-RING_NSE2"/>
    <property type="match status" value="1"/>
</dbReference>
<evidence type="ECO:0000256" key="3">
    <source>
        <dbReference type="ARBA" id="ARBA00008212"/>
    </source>
</evidence>
<dbReference type="GO" id="GO:1990683">
    <property type="term" value="P:DNA double-strand break attachment to nuclear envelope"/>
    <property type="evidence" value="ECO:0007669"/>
    <property type="project" value="EnsemblFungi"/>
</dbReference>
<evidence type="ECO:0000256" key="4">
    <source>
        <dbReference type="ARBA" id="ARBA00022679"/>
    </source>
</evidence>
<dbReference type="RefSeq" id="XP_001644684.1">
    <property type="nucleotide sequence ID" value="XM_001644634.1"/>
</dbReference>
<evidence type="ECO:0000313" key="13">
    <source>
        <dbReference type="Proteomes" id="UP000000267"/>
    </source>
</evidence>
<dbReference type="GO" id="GO:0030291">
    <property type="term" value="F:protein serine/threonine kinase inhibitor activity"/>
    <property type="evidence" value="ECO:0007669"/>
    <property type="project" value="EnsemblFungi"/>
</dbReference>
<keyword evidence="13" id="KW-1185">Reference proteome</keyword>
<keyword evidence="9" id="KW-0539">Nucleus</keyword>
<dbReference type="Proteomes" id="UP000000267">
    <property type="component" value="Unassembled WGS sequence"/>
</dbReference>
<keyword evidence="8" id="KW-0862">Zinc</keyword>
<dbReference type="SUPFAM" id="SSF57850">
    <property type="entry name" value="RING/U-box"/>
    <property type="match status" value="1"/>
</dbReference>
<evidence type="ECO:0000256" key="10">
    <source>
        <dbReference type="PROSITE-ProRule" id="PRU00452"/>
    </source>
</evidence>
<evidence type="ECO:0000259" key="11">
    <source>
        <dbReference type="PROSITE" id="PS51044"/>
    </source>
</evidence>
<dbReference type="OMA" id="IELICPI"/>
<dbReference type="GO" id="GO:0061665">
    <property type="term" value="F:SUMO ligase activity"/>
    <property type="evidence" value="ECO:0007669"/>
    <property type="project" value="TreeGrafter"/>
</dbReference>
<dbReference type="InterPro" id="IPR004181">
    <property type="entry name" value="Znf_MIZ"/>
</dbReference>
<dbReference type="eggNOG" id="KOG2979">
    <property type="taxonomic scope" value="Eukaryota"/>
</dbReference>
<dbReference type="OrthoDB" id="756301at2759"/>
<name>A7TLN4_VANPO</name>
<evidence type="ECO:0000256" key="5">
    <source>
        <dbReference type="ARBA" id="ARBA00022723"/>
    </source>
</evidence>
<organism evidence="13">
    <name type="scientific">Vanderwaltozyma polyspora (strain ATCC 22028 / DSM 70294 / BCRC 21397 / CBS 2163 / NBRC 10782 / NRRL Y-8283 / UCD 57-17)</name>
    <name type="common">Kluyveromyces polysporus</name>
    <dbReference type="NCBI Taxonomy" id="436907"/>
    <lineage>
        <taxon>Eukaryota</taxon>
        <taxon>Fungi</taxon>
        <taxon>Dikarya</taxon>
        <taxon>Ascomycota</taxon>
        <taxon>Saccharomycotina</taxon>
        <taxon>Saccharomycetes</taxon>
        <taxon>Saccharomycetales</taxon>
        <taxon>Saccharomycetaceae</taxon>
        <taxon>Vanderwaltozyma</taxon>
    </lineage>
</organism>
<keyword evidence="7" id="KW-0833">Ubl conjugation pathway</keyword>
<dbReference type="Pfam" id="PF11789">
    <property type="entry name" value="zf-Nse"/>
    <property type="match status" value="1"/>
</dbReference>
<comment type="subcellular location">
    <subcellularLocation>
        <location evidence="1">Nucleus</location>
    </subcellularLocation>
</comment>
<dbReference type="Pfam" id="PF22326">
    <property type="entry name" value="MMS21_N"/>
    <property type="match status" value="1"/>
</dbReference>
<evidence type="ECO:0000256" key="2">
    <source>
        <dbReference type="ARBA" id="ARBA00004718"/>
    </source>
</evidence>
<dbReference type="UniPathway" id="UPA00886"/>
<dbReference type="GO" id="GO:0008270">
    <property type="term" value="F:zinc ion binding"/>
    <property type="evidence" value="ECO:0007669"/>
    <property type="project" value="UniProtKB-KW"/>
</dbReference>
<accession>A7TLN4</accession>
<dbReference type="PhylomeDB" id="A7TLN4"/>
<sequence>MSIKLPDSVPLHRGLIREFHDIRVSDVSSSFVSCQKEIYDTLMFFLESGIDYEDLCPLVKSNCDTYIQLLEQEEESQGFQTKFKTIKENYKEMTESCEVFDLDTMDRYAERDITAPQLSKLLKEANDGYIPKIKISITMVDRILRAFPYIWKDPKCILPDSLLGDGFNNDANEDEIEMAGGSIELTCPITTLIYEEPMISKKCQHTFDKSGLTEYLKNSDTNRYMEKDCAKDGCSKKISMDDFSPDTIMSLRCKIYQIKRNENNNNMKLEALDVL</sequence>
<feature type="domain" description="SP-RING-type" evidence="11">
    <location>
        <begin position="172"/>
        <end position="264"/>
    </location>
</feature>
<dbReference type="PROSITE" id="PS51044">
    <property type="entry name" value="ZF_SP_RING"/>
    <property type="match status" value="1"/>
</dbReference>
<dbReference type="GO" id="GO:0030915">
    <property type="term" value="C:Smc5-Smc6 complex"/>
    <property type="evidence" value="ECO:0007669"/>
    <property type="project" value="EnsemblFungi"/>
</dbReference>
<dbReference type="HOGENOM" id="CLU_088986_0_0_1"/>
<dbReference type="InterPro" id="IPR054753">
    <property type="entry name" value="MMS21_N"/>
</dbReference>
<comment type="similarity">
    <text evidence="3">Belongs to the NSE2 family.</text>
</comment>
<protein>
    <recommendedName>
        <fullName evidence="11">SP-RING-type domain-containing protein</fullName>
    </recommendedName>
</protein>
<dbReference type="PANTHER" id="PTHR21330:SF1">
    <property type="entry name" value="E3 SUMO-PROTEIN LIGASE NSE2"/>
    <property type="match status" value="1"/>
</dbReference>
<keyword evidence="5" id="KW-0479">Metal-binding</keyword>
<gene>
    <name evidence="12" type="ORF">Kpol_1056p27</name>
</gene>
<dbReference type="FunCoup" id="A7TLN4">
    <property type="interactions" value="63"/>
</dbReference>
<comment type="pathway">
    <text evidence="2">Protein modification; protein sumoylation.</text>
</comment>
<dbReference type="AlphaFoldDB" id="A7TLN4"/>
<dbReference type="InParanoid" id="A7TLN4"/>
<evidence type="ECO:0000256" key="6">
    <source>
        <dbReference type="ARBA" id="ARBA00022771"/>
    </source>
</evidence>
<dbReference type="GO" id="GO:0000724">
    <property type="term" value="P:double-strand break repair via homologous recombination"/>
    <property type="evidence" value="ECO:0007669"/>
    <property type="project" value="InterPro"/>
</dbReference>
<dbReference type="Gene3D" id="3.30.40.10">
    <property type="entry name" value="Zinc/RING finger domain, C3HC4 (zinc finger)"/>
    <property type="match status" value="1"/>
</dbReference>
<dbReference type="Gene3D" id="1.20.120.1010">
    <property type="match status" value="1"/>
</dbReference>
<dbReference type="EMBL" id="DS480416">
    <property type="protein sequence ID" value="EDO16826.1"/>
    <property type="molecule type" value="Genomic_DNA"/>
</dbReference>
<dbReference type="InterPro" id="IPR013083">
    <property type="entry name" value="Znf_RING/FYVE/PHD"/>
</dbReference>
<evidence type="ECO:0000256" key="8">
    <source>
        <dbReference type="ARBA" id="ARBA00022833"/>
    </source>
</evidence>
<keyword evidence="4" id="KW-0808">Transferase</keyword>
<dbReference type="GeneID" id="5544998"/>